<evidence type="ECO:0000259" key="8">
    <source>
        <dbReference type="PROSITE" id="PS50893"/>
    </source>
</evidence>
<dbReference type="PROSITE" id="PS50893">
    <property type="entry name" value="ABC_TRANSPORTER_2"/>
    <property type="match status" value="1"/>
</dbReference>
<keyword evidence="7" id="KW-0472">Membrane</keyword>
<dbReference type="GO" id="GO:0015833">
    <property type="term" value="P:peptide transport"/>
    <property type="evidence" value="ECO:0007669"/>
    <property type="project" value="InterPro"/>
</dbReference>
<proteinExistence type="inferred from homology"/>
<geneLocation type="plasmid" evidence="9 10">
    <name>p4</name>
</geneLocation>
<dbReference type="InterPro" id="IPR050388">
    <property type="entry name" value="ABC_Ni/Peptide_Import"/>
</dbReference>
<dbReference type="PANTHER" id="PTHR43297">
    <property type="entry name" value="OLIGOPEPTIDE TRANSPORT ATP-BINDING PROTEIN APPD"/>
    <property type="match status" value="1"/>
</dbReference>
<keyword evidence="4" id="KW-1003">Cell membrane</keyword>
<evidence type="ECO:0000256" key="2">
    <source>
        <dbReference type="ARBA" id="ARBA00005417"/>
    </source>
</evidence>
<dbReference type="KEGG" id="thas:C6Y53_20790"/>
<dbReference type="NCBIfam" id="TIGR01727">
    <property type="entry name" value="oligo_HPY"/>
    <property type="match status" value="1"/>
</dbReference>
<evidence type="ECO:0000256" key="6">
    <source>
        <dbReference type="ARBA" id="ARBA00022840"/>
    </source>
</evidence>
<evidence type="ECO:0000256" key="5">
    <source>
        <dbReference type="ARBA" id="ARBA00022741"/>
    </source>
</evidence>
<evidence type="ECO:0000256" key="3">
    <source>
        <dbReference type="ARBA" id="ARBA00022448"/>
    </source>
</evidence>
<evidence type="ECO:0000313" key="9">
    <source>
        <dbReference type="EMBL" id="QEP30638.1"/>
    </source>
</evidence>
<dbReference type="SMART" id="SM00382">
    <property type="entry name" value="AAA"/>
    <property type="match status" value="1"/>
</dbReference>
<dbReference type="GO" id="GO:0005886">
    <property type="term" value="C:plasma membrane"/>
    <property type="evidence" value="ECO:0007669"/>
    <property type="project" value="UniProtKB-SubCell"/>
</dbReference>
<keyword evidence="5" id="KW-0547">Nucleotide-binding</keyword>
<dbReference type="GO" id="GO:0055085">
    <property type="term" value="P:transmembrane transport"/>
    <property type="evidence" value="ECO:0007669"/>
    <property type="project" value="UniProtKB-ARBA"/>
</dbReference>
<dbReference type="InterPro" id="IPR027417">
    <property type="entry name" value="P-loop_NTPase"/>
</dbReference>
<accession>A0A5C2H2F2</accession>
<dbReference type="InterPro" id="IPR013563">
    <property type="entry name" value="Oligopep_ABC_C"/>
</dbReference>
<evidence type="ECO:0000256" key="7">
    <source>
        <dbReference type="ARBA" id="ARBA00023136"/>
    </source>
</evidence>
<gene>
    <name evidence="9" type="ORF">C6Y53_20790</name>
</gene>
<evidence type="ECO:0000256" key="1">
    <source>
        <dbReference type="ARBA" id="ARBA00004417"/>
    </source>
</evidence>
<dbReference type="Pfam" id="PF00005">
    <property type="entry name" value="ABC_tran"/>
    <property type="match status" value="1"/>
</dbReference>
<dbReference type="Pfam" id="PF08352">
    <property type="entry name" value="oligo_HPY"/>
    <property type="match status" value="1"/>
</dbReference>
<dbReference type="RefSeq" id="WP_149615808.1">
    <property type="nucleotide sequence ID" value="NZ_CP043622.1"/>
</dbReference>
<dbReference type="GO" id="GO:0016887">
    <property type="term" value="F:ATP hydrolysis activity"/>
    <property type="evidence" value="ECO:0007669"/>
    <property type="project" value="InterPro"/>
</dbReference>
<dbReference type="Proteomes" id="UP000237655">
    <property type="component" value="Plasmid p4"/>
</dbReference>
<dbReference type="CDD" id="cd03257">
    <property type="entry name" value="ABC_NikE_OppD_transporters"/>
    <property type="match status" value="1"/>
</dbReference>
<protein>
    <submittedName>
        <fullName evidence="9">ABC transporter ATP-binding protein</fullName>
    </submittedName>
</protein>
<dbReference type="AlphaFoldDB" id="A0A5C2H2F2"/>
<reference evidence="9 10" key="1">
    <citation type="submission" date="2019-09" db="EMBL/GenBank/DDBJ databases">
        <title>Novel bacterium SH-1.</title>
        <authorList>
            <person name="Kim Y.-S."/>
            <person name="Kim K.-H."/>
        </authorList>
    </citation>
    <scope>NUCLEOTIDE SEQUENCE [LARGE SCALE GENOMIC DNA]</scope>
    <source>
        <strain evidence="9 10">SH-1</strain>
        <plasmid evidence="9 10">p4</plasmid>
    </source>
</reference>
<name>A0A5C2H2F2_9RHOB</name>
<dbReference type="Gene3D" id="3.40.50.300">
    <property type="entry name" value="P-loop containing nucleotide triphosphate hydrolases"/>
    <property type="match status" value="1"/>
</dbReference>
<evidence type="ECO:0000313" key="10">
    <source>
        <dbReference type="Proteomes" id="UP000237655"/>
    </source>
</evidence>
<feature type="domain" description="ABC transporter" evidence="8">
    <location>
        <begin position="4"/>
        <end position="254"/>
    </location>
</feature>
<dbReference type="FunFam" id="3.40.50.300:FF:000016">
    <property type="entry name" value="Oligopeptide ABC transporter ATP-binding component"/>
    <property type="match status" value="1"/>
</dbReference>
<dbReference type="EMBL" id="CP043622">
    <property type="protein sequence ID" value="QEP30638.1"/>
    <property type="molecule type" value="Genomic_DNA"/>
</dbReference>
<keyword evidence="6 9" id="KW-0067">ATP-binding</keyword>
<dbReference type="InterPro" id="IPR003593">
    <property type="entry name" value="AAA+_ATPase"/>
</dbReference>
<evidence type="ECO:0000256" key="4">
    <source>
        <dbReference type="ARBA" id="ARBA00022475"/>
    </source>
</evidence>
<dbReference type="SUPFAM" id="SSF52540">
    <property type="entry name" value="P-loop containing nucleoside triphosphate hydrolases"/>
    <property type="match status" value="1"/>
</dbReference>
<keyword evidence="10" id="KW-1185">Reference proteome</keyword>
<keyword evidence="3" id="KW-0813">Transport</keyword>
<comment type="subcellular location">
    <subcellularLocation>
        <location evidence="1">Cell inner membrane</location>
        <topology evidence="1">Peripheral membrane protein</topology>
    </subcellularLocation>
</comment>
<sequence length="330" mass="35636">MSLVEIEDLHVELPVRAGTVHAVRGVSLTVERGETLCIVGESGCGKSTAALAAMGLLPRHARLRAGRFSFQGKDLTHAGRRQLAALRGNRMGMIFQDAMTSLNPSYTVANQLCEVYRRHQGGSRKDAWDRALFLLDRVGMTNAAERMEQYPHQLSGGLRQRVMIAMALMCGPDLLIADEPTSALDVTIQIQILRLLRDLQQEFGMGMLFITHDLGVVAGIADRVAVMYAGEVIEIGSAEDVLRRAAHPYSQGLLHSAPVLGAGRGAPLESIPGVVPSLLERPQGCAFHGRCPHARAECIAAPVAMRRADEGHCARCILIDSPAMETAHAV</sequence>
<keyword evidence="9" id="KW-0614">Plasmid</keyword>
<comment type="similarity">
    <text evidence="2">Belongs to the ABC transporter superfamily.</text>
</comment>
<dbReference type="InterPro" id="IPR003439">
    <property type="entry name" value="ABC_transporter-like_ATP-bd"/>
</dbReference>
<organism evidence="9 10">
    <name type="scientific">Pukyongiella litopenaei</name>
    <dbReference type="NCBI Taxonomy" id="2605946"/>
    <lineage>
        <taxon>Bacteria</taxon>
        <taxon>Pseudomonadati</taxon>
        <taxon>Pseudomonadota</taxon>
        <taxon>Alphaproteobacteria</taxon>
        <taxon>Rhodobacterales</taxon>
        <taxon>Paracoccaceae</taxon>
        <taxon>Pukyongiella</taxon>
    </lineage>
</organism>
<dbReference type="PANTHER" id="PTHR43297:SF2">
    <property type="entry name" value="DIPEPTIDE TRANSPORT ATP-BINDING PROTEIN DPPD"/>
    <property type="match status" value="1"/>
</dbReference>
<dbReference type="GO" id="GO:0005524">
    <property type="term" value="F:ATP binding"/>
    <property type="evidence" value="ECO:0007669"/>
    <property type="project" value="UniProtKB-KW"/>
</dbReference>